<keyword evidence="2" id="KW-1185">Reference proteome</keyword>
<evidence type="ECO:0000313" key="2">
    <source>
        <dbReference type="Proteomes" id="UP000662111"/>
    </source>
</evidence>
<dbReference type="RefSeq" id="WP_022920512.1">
    <property type="nucleotide sequence ID" value="NZ_BMLB01000002.1"/>
</dbReference>
<name>A0ABQ2F6R7_9MICO</name>
<evidence type="ECO:0000313" key="1">
    <source>
        <dbReference type="EMBL" id="GGK63472.1"/>
    </source>
</evidence>
<protein>
    <submittedName>
        <fullName evidence="1">Baseplate assembly protein</fullName>
    </submittedName>
</protein>
<reference evidence="2" key="1">
    <citation type="journal article" date="2019" name="Int. J. Syst. Evol. Microbiol.">
        <title>The Global Catalogue of Microorganisms (GCM) 10K type strain sequencing project: providing services to taxonomists for standard genome sequencing and annotation.</title>
        <authorList>
            <consortium name="The Broad Institute Genomics Platform"/>
            <consortium name="The Broad Institute Genome Sequencing Center for Infectious Disease"/>
            <person name="Wu L."/>
            <person name="Ma J."/>
        </authorList>
    </citation>
    <scope>NUCLEOTIDE SEQUENCE [LARGE SCALE GENOMIC DNA]</scope>
    <source>
        <strain evidence="2">CGMCC 1.5362</strain>
    </source>
</reference>
<proteinExistence type="predicted"/>
<accession>A0ABQ2F6R7</accession>
<sequence>MPLFPPVTDTLRWRDLVRQGRAQLPIVAPAWTDQNVSDPGIAALELLAWSVEADSYRSSAVTDRERRLLLSLVGMPPRAPRPATCLLGLSSTAARIPAGLGLSGLLEEEETPLTLLDDVALTGATLAVVAHAAPGAGDEEYRSGATDLTRALTAGRTVHPFGTDPRPGDAVVLGLLPPGGSLSGTLDLWLVPEAGLCGPERAAAGPGHHDARTGWEAWDGTAWEALDAEDDTAALTAPGRVRLELPMVPVTVLGDQATGVLAGHSCAWVRCRIDAGRHDVAPALAALHVDVGEAVATAPYSTSVTVPSDATVSGAPSAGQPFPRAVVGLVCSADGRVLALSLDPPGGTEGLPVVDVVRWVAPTAGTSGRLVADLAVLGVATGVPEETFRLPHPWCGQPPALWVTEPDGTTSPVRVLPDLAVAHATEYAAAPDPDGLSLRFGDGRQGATLTPGATVLATGRWTTAPGLGGLTPPTGVRLTDDDRTAVLLGGHVGATHAALVAGRESGAPAEGTRQAAARAEATLMVHDRLRAAVELTGGRSLDDLPLAAVRQLGVPERGVTALDLERIALATAGTALRRARALPEVDPRLPGVRADGCVTVVVVPGLPVGRPTPSAGLLARVRGRLAAARTLGTRVFVVGPDYVEVGVRAHLVTRPGRSAAAVVTEATRALETFLDPVTGGPAGLGWPFGRTVRRTEVLQLLDALAAVDRVEHLALSTPGCPDGCGDIPVSGTHLVVAGRLDLTAGGPR</sequence>
<organism evidence="1 2">
    <name type="scientific">Ornithinimicrobium pekingense</name>
    <dbReference type="NCBI Taxonomy" id="384677"/>
    <lineage>
        <taxon>Bacteria</taxon>
        <taxon>Bacillati</taxon>
        <taxon>Actinomycetota</taxon>
        <taxon>Actinomycetes</taxon>
        <taxon>Micrococcales</taxon>
        <taxon>Ornithinimicrobiaceae</taxon>
        <taxon>Ornithinimicrobium</taxon>
    </lineage>
</organism>
<dbReference type="Proteomes" id="UP000662111">
    <property type="component" value="Unassembled WGS sequence"/>
</dbReference>
<comment type="caution">
    <text evidence="1">The sequence shown here is derived from an EMBL/GenBank/DDBJ whole genome shotgun (WGS) entry which is preliminary data.</text>
</comment>
<gene>
    <name evidence="1" type="ORF">GCM10011509_09850</name>
</gene>
<dbReference type="EMBL" id="BMLB01000002">
    <property type="protein sequence ID" value="GGK63472.1"/>
    <property type="molecule type" value="Genomic_DNA"/>
</dbReference>